<evidence type="ECO:0000256" key="2">
    <source>
        <dbReference type="ARBA" id="ARBA00005967"/>
    </source>
</evidence>
<feature type="binding site" evidence="17">
    <location>
        <begin position="95"/>
        <end position="97"/>
    </location>
    <ligand>
        <name>ATP</name>
        <dbReference type="ChEBI" id="CHEBI:30616"/>
    </ligand>
</feature>
<gene>
    <name evidence="20" type="primary">dgkA</name>
    <name evidence="20" type="ORF">Pan54_50550</name>
</gene>
<comment type="similarity">
    <text evidence="2">Belongs to the bacterial diacylglycerol kinase family.</text>
</comment>
<dbReference type="AlphaFoldDB" id="A0A5C5XPH6"/>
<evidence type="ECO:0000256" key="4">
    <source>
        <dbReference type="ARBA" id="ARBA00022516"/>
    </source>
</evidence>
<evidence type="ECO:0000256" key="13">
    <source>
        <dbReference type="ARBA" id="ARBA00023209"/>
    </source>
</evidence>
<comment type="subcellular location">
    <subcellularLocation>
        <location evidence="1">Cell membrane</location>
        <topology evidence="1">Multi-pass membrane protein</topology>
    </subcellularLocation>
</comment>
<keyword evidence="18" id="KW-0460">Magnesium</keyword>
<dbReference type="CDD" id="cd14265">
    <property type="entry name" value="UDPK_IM_like"/>
    <property type="match status" value="1"/>
</dbReference>
<evidence type="ECO:0000256" key="1">
    <source>
        <dbReference type="ARBA" id="ARBA00004651"/>
    </source>
</evidence>
<keyword evidence="3" id="KW-1003">Cell membrane</keyword>
<feature type="binding site" evidence="18">
    <location>
        <position position="86"/>
    </location>
    <ligand>
        <name>a divalent metal cation</name>
        <dbReference type="ChEBI" id="CHEBI:60240"/>
    </ligand>
</feature>
<name>A0A5C5XPH6_9PLAN</name>
<proteinExistence type="inferred from homology"/>
<dbReference type="InterPro" id="IPR036945">
    <property type="entry name" value="DAGK_sf"/>
</dbReference>
<protein>
    <submittedName>
        <fullName evidence="20">Undecaprenol kinase</fullName>
        <ecNumber evidence="20">2.7.1.66</ecNumber>
    </submittedName>
</protein>
<evidence type="ECO:0000256" key="5">
    <source>
        <dbReference type="ARBA" id="ARBA00022679"/>
    </source>
</evidence>
<feature type="binding site" evidence="17">
    <location>
        <begin position="104"/>
        <end position="105"/>
    </location>
    <ligand>
        <name>ATP</name>
        <dbReference type="ChEBI" id="CHEBI:30616"/>
    </ligand>
</feature>
<keyword evidence="6 19" id="KW-0812">Transmembrane</keyword>
<evidence type="ECO:0000256" key="3">
    <source>
        <dbReference type="ARBA" id="ARBA00022475"/>
    </source>
</evidence>
<accession>A0A5C5XPH6</accession>
<feature type="binding site" evidence="16">
    <location>
        <position position="17"/>
    </location>
    <ligand>
        <name>substrate</name>
    </ligand>
</feature>
<keyword evidence="9 17" id="KW-0067">ATP-binding</keyword>
<evidence type="ECO:0000313" key="20">
    <source>
        <dbReference type="EMBL" id="TWT64293.1"/>
    </source>
</evidence>
<evidence type="ECO:0000256" key="12">
    <source>
        <dbReference type="ARBA" id="ARBA00023136"/>
    </source>
</evidence>
<evidence type="ECO:0000256" key="10">
    <source>
        <dbReference type="ARBA" id="ARBA00022989"/>
    </source>
</evidence>
<evidence type="ECO:0000256" key="6">
    <source>
        <dbReference type="ARBA" id="ARBA00022692"/>
    </source>
</evidence>
<feature type="binding site" evidence="17">
    <location>
        <position position="17"/>
    </location>
    <ligand>
        <name>ATP</name>
        <dbReference type="ChEBI" id="CHEBI:30616"/>
    </ligand>
</feature>
<feature type="active site" description="Proton acceptor" evidence="15">
    <location>
        <position position="79"/>
    </location>
</feature>
<dbReference type="Gene3D" id="1.10.287.3610">
    <property type="match status" value="1"/>
</dbReference>
<keyword evidence="5 20" id="KW-0808">Transferase</keyword>
<feature type="transmembrane region" description="Helical" evidence="19">
    <location>
        <begin position="106"/>
        <end position="127"/>
    </location>
</feature>
<dbReference type="RefSeq" id="WP_146506017.1">
    <property type="nucleotide sequence ID" value="NZ_SJPG01000001.1"/>
</dbReference>
<dbReference type="GO" id="GO:0005524">
    <property type="term" value="F:ATP binding"/>
    <property type="evidence" value="ECO:0007669"/>
    <property type="project" value="UniProtKB-KW"/>
</dbReference>
<feature type="transmembrane region" description="Helical" evidence="19">
    <location>
        <begin position="66"/>
        <end position="85"/>
    </location>
</feature>
<organism evidence="20 21">
    <name type="scientific">Rubinisphaera italica</name>
    <dbReference type="NCBI Taxonomy" id="2527969"/>
    <lineage>
        <taxon>Bacteria</taxon>
        <taxon>Pseudomonadati</taxon>
        <taxon>Planctomycetota</taxon>
        <taxon>Planctomycetia</taxon>
        <taxon>Planctomycetales</taxon>
        <taxon>Planctomycetaceae</taxon>
        <taxon>Rubinisphaera</taxon>
    </lineage>
</organism>
<dbReference type="GO" id="GO:0036433">
    <property type="term" value="F:di-trans, poly-cis-undecaprenol kinase activity"/>
    <property type="evidence" value="ECO:0007669"/>
    <property type="project" value="UniProtKB-EC"/>
</dbReference>
<dbReference type="InterPro" id="IPR000829">
    <property type="entry name" value="DAGK"/>
</dbReference>
<dbReference type="InterPro" id="IPR033717">
    <property type="entry name" value="UDPK"/>
</dbReference>
<keyword evidence="7 17" id="KW-0547">Nucleotide-binding</keyword>
<keyword evidence="12 19" id="KW-0472">Membrane</keyword>
<dbReference type="EMBL" id="SJPG01000001">
    <property type="protein sequence ID" value="TWT64293.1"/>
    <property type="molecule type" value="Genomic_DNA"/>
</dbReference>
<dbReference type="Pfam" id="PF01219">
    <property type="entry name" value="DAGK_prokar"/>
    <property type="match status" value="1"/>
</dbReference>
<dbReference type="Proteomes" id="UP000316095">
    <property type="component" value="Unassembled WGS sequence"/>
</dbReference>
<keyword evidence="21" id="KW-1185">Reference proteome</keyword>
<evidence type="ECO:0000256" key="15">
    <source>
        <dbReference type="PIRSR" id="PIRSR600829-1"/>
    </source>
</evidence>
<evidence type="ECO:0000256" key="18">
    <source>
        <dbReference type="PIRSR" id="PIRSR600829-4"/>
    </source>
</evidence>
<evidence type="ECO:0000256" key="9">
    <source>
        <dbReference type="ARBA" id="ARBA00022840"/>
    </source>
</evidence>
<comment type="caution">
    <text evidence="20">The sequence shown here is derived from an EMBL/GenBank/DDBJ whole genome shotgun (WGS) entry which is preliminary data.</text>
</comment>
<dbReference type="OrthoDB" id="9789934at2"/>
<feature type="binding site" evidence="17">
    <location>
        <position position="86"/>
    </location>
    <ligand>
        <name>ATP</name>
        <dbReference type="ChEBI" id="CHEBI:30616"/>
    </ligand>
</feature>
<comment type="cofactor">
    <cofactor evidence="18">
        <name>Mg(2+)</name>
        <dbReference type="ChEBI" id="CHEBI:18420"/>
    </cofactor>
    <text evidence="18">Mn(2+), Zn(2+), Cd(2+) and Co(2+) support activity to lesser extents.</text>
</comment>
<evidence type="ECO:0000256" key="14">
    <source>
        <dbReference type="ARBA" id="ARBA00023264"/>
    </source>
</evidence>
<keyword evidence="14" id="KW-1208">Phospholipid metabolism</keyword>
<feature type="binding site" evidence="16">
    <location>
        <position position="79"/>
    </location>
    <ligand>
        <name>substrate</name>
    </ligand>
</feature>
<feature type="binding site" evidence="18">
    <location>
        <position position="38"/>
    </location>
    <ligand>
        <name>a divalent metal cation</name>
        <dbReference type="ChEBI" id="CHEBI:60240"/>
    </ligand>
</feature>
<keyword evidence="18" id="KW-0479">Metal-binding</keyword>
<keyword evidence="8 20" id="KW-0418">Kinase</keyword>
<feature type="transmembrane region" description="Helical" evidence="19">
    <location>
        <begin position="41"/>
        <end position="60"/>
    </location>
</feature>
<evidence type="ECO:0000256" key="11">
    <source>
        <dbReference type="ARBA" id="ARBA00023098"/>
    </source>
</evidence>
<keyword evidence="10 19" id="KW-1133">Transmembrane helix</keyword>
<keyword evidence="11" id="KW-0443">Lipid metabolism</keyword>
<dbReference type="GO" id="GO:0005886">
    <property type="term" value="C:plasma membrane"/>
    <property type="evidence" value="ECO:0007669"/>
    <property type="project" value="UniProtKB-SubCell"/>
</dbReference>
<evidence type="ECO:0000313" key="21">
    <source>
        <dbReference type="Proteomes" id="UP000316095"/>
    </source>
</evidence>
<dbReference type="GO" id="GO:0046872">
    <property type="term" value="F:metal ion binding"/>
    <property type="evidence" value="ECO:0007669"/>
    <property type="project" value="UniProtKB-KW"/>
</dbReference>
<sequence>MTESKLNPDNLTPPRYRGSLLSAFHNAIRGILIAFKNERNLQVQMVIATVVIFAGIVFELNITEWAIISISISFVIVTEMLNTAIENTLNRISLEEHPLTRNAKDVAAGAVLISCIAAVVIGCQIFIPKILGN</sequence>
<evidence type="ECO:0000256" key="17">
    <source>
        <dbReference type="PIRSR" id="PIRSR600829-3"/>
    </source>
</evidence>
<keyword evidence="13" id="KW-0594">Phospholipid biosynthesis</keyword>
<evidence type="ECO:0000256" key="19">
    <source>
        <dbReference type="SAM" id="Phobius"/>
    </source>
</evidence>
<dbReference type="PANTHER" id="PTHR34299:SF1">
    <property type="entry name" value="DIACYLGLYCEROL KINASE"/>
    <property type="match status" value="1"/>
</dbReference>
<dbReference type="PANTHER" id="PTHR34299">
    <property type="entry name" value="DIACYLGLYCEROL KINASE"/>
    <property type="match status" value="1"/>
</dbReference>
<evidence type="ECO:0000256" key="8">
    <source>
        <dbReference type="ARBA" id="ARBA00022777"/>
    </source>
</evidence>
<reference evidence="20 21" key="1">
    <citation type="submission" date="2019-02" db="EMBL/GenBank/DDBJ databases">
        <title>Deep-cultivation of Planctomycetes and their phenomic and genomic characterization uncovers novel biology.</title>
        <authorList>
            <person name="Wiegand S."/>
            <person name="Jogler M."/>
            <person name="Boedeker C."/>
            <person name="Pinto D."/>
            <person name="Vollmers J."/>
            <person name="Rivas-Marin E."/>
            <person name="Kohn T."/>
            <person name="Peeters S.H."/>
            <person name="Heuer A."/>
            <person name="Rast P."/>
            <person name="Oberbeckmann S."/>
            <person name="Bunk B."/>
            <person name="Jeske O."/>
            <person name="Meyerdierks A."/>
            <person name="Storesund J.E."/>
            <person name="Kallscheuer N."/>
            <person name="Luecker S."/>
            <person name="Lage O.M."/>
            <person name="Pohl T."/>
            <person name="Merkel B.J."/>
            <person name="Hornburger P."/>
            <person name="Mueller R.-W."/>
            <person name="Bruemmer F."/>
            <person name="Labrenz M."/>
            <person name="Spormann A.M."/>
            <person name="Op Den Camp H."/>
            <person name="Overmann J."/>
            <person name="Amann R."/>
            <person name="Jetten M.S.M."/>
            <person name="Mascher T."/>
            <person name="Medema M.H."/>
            <person name="Devos D.P."/>
            <person name="Kaster A.-K."/>
            <person name="Ovreas L."/>
            <person name="Rohde M."/>
            <person name="Galperin M.Y."/>
            <person name="Jogler C."/>
        </authorList>
    </citation>
    <scope>NUCLEOTIDE SEQUENCE [LARGE SCALE GENOMIC DNA]</scope>
    <source>
        <strain evidence="20 21">Pan54</strain>
    </source>
</reference>
<keyword evidence="4" id="KW-0444">Lipid biosynthesis</keyword>
<dbReference type="GO" id="GO:0008654">
    <property type="term" value="P:phospholipid biosynthetic process"/>
    <property type="evidence" value="ECO:0007669"/>
    <property type="project" value="UniProtKB-KW"/>
</dbReference>
<dbReference type="EC" id="2.7.1.66" evidence="20"/>
<feature type="binding site" evidence="17">
    <location>
        <position position="38"/>
    </location>
    <ligand>
        <name>ATP</name>
        <dbReference type="ChEBI" id="CHEBI:30616"/>
    </ligand>
</feature>
<evidence type="ECO:0000256" key="16">
    <source>
        <dbReference type="PIRSR" id="PIRSR600829-2"/>
    </source>
</evidence>
<evidence type="ECO:0000256" key="7">
    <source>
        <dbReference type="ARBA" id="ARBA00022741"/>
    </source>
</evidence>